<dbReference type="GO" id="GO:0005096">
    <property type="term" value="F:GTPase activator activity"/>
    <property type="evidence" value="ECO:0007669"/>
    <property type="project" value="TreeGrafter"/>
</dbReference>
<dbReference type="GO" id="GO:0005886">
    <property type="term" value="C:plasma membrane"/>
    <property type="evidence" value="ECO:0007669"/>
    <property type="project" value="TreeGrafter"/>
</dbReference>
<reference evidence="6 7" key="1">
    <citation type="submission" date="2016-09" db="EMBL/GenBank/DDBJ databases">
        <title>The draft genome of Dichanthelium oligosanthes: A C3 panicoid grass species.</title>
        <authorList>
            <person name="Studer A.J."/>
            <person name="Schnable J.C."/>
            <person name="Brutnell T.P."/>
        </authorList>
    </citation>
    <scope>NUCLEOTIDE SEQUENCE [LARGE SCALE GENOMIC DNA]</scope>
    <source>
        <strain evidence="7">cv. Kellogg 1175</strain>
        <tissue evidence="6">Leaf</tissue>
    </source>
</reference>
<dbReference type="InterPro" id="IPR011047">
    <property type="entry name" value="Quinoprotein_ADH-like_sf"/>
</dbReference>
<gene>
    <name evidence="6" type="ORF">BAE44_0023628</name>
</gene>
<proteinExistence type="predicted"/>
<dbReference type="AlphaFoldDB" id="A0A1E5UR30"/>
<dbReference type="OrthoDB" id="19944at2759"/>
<dbReference type="Gene3D" id="2.130.10.10">
    <property type="entry name" value="YVTN repeat-like/Quinoprotein amine dehydrogenase"/>
    <property type="match status" value="2"/>
</dbReference>
<name>A0A1E5UR30_9POAL</name>
<dbReference type="EMBL" id="LWDX02067143">
    <property type="protein sequence ID" value="OEL15349.1"/>
    <property type="molecule type" value="Genomic_DNA"/>
</dbReference>
<dbReference type="STRING" id="888268.A0A1E5UR30"/>
<evidence type="ECO:0000256" key="4">
    <source>
        <dbReference type="SAM" id="MobiDB-lite"/>
    </source>
</evidence>
<dbReference type="InterPro" id="IPR015943">
    <property type="entry name" value="WD40/YVTN_repeat-like_dom_sf"/>
</dbReference>
<dbReference type="SMART" id="SM00320">
    <property type="entry name" value="WD40"/>
    <property type="match status" value="4"/>
</dbReference>
<dbReference type="PANTHER" id="PTHR10241:SF25">
    <property type="entry name" value="TOMOSYN, ISOFORM C"/>
    <property type="match status" value="1"/>
</dbReference>
<dbReference type="SUPFAM" id="SSF58038">
    <property type="entry name" value="SNARE fusion complex"/>
    <property type="match status" value="1"/>
</dbReference>
<comment type="subcellular location">
    <subcellularLocation>
        <location evidence="1">Cytoplasm</location>
    </subcellularLocation>
</comment>
<evidence type="ECO:0000256" key="3">
    <source>
        <dbReference type="PROSITE-ProRule" id="PRU00290"/>
    </source>
</evidence>
<dbReference type="GO" id="GO:0005737">
    <property type="term" value="C:cytoplasm"/>
    <property type="evidence" value="ECO:0007669"/>
    <property type="project" value="UniProtKB-SubCell"/>
</dbReference>
<dbReference type="Gene3D" id="1.20.5.110">
    <property type="match status" value="1"/>
</dbReference>
<keyword evidence="7" id="KW-1185">Reference proteome</keyword>
<dbReference type="InterPro" id="IPR001680">
    <property type="entry name" value="WD40_rpt"/>
</dbReference>
<evidence type="ECO:0000256" key="1">
    <source>
        <dbReference type="ARBA" id="ARBA00004496"/>
    </source>
</evidence>
<protein>
    <recommendedName>
        <fullName evidence="5">V-SNARE coiled-coil homology domain-containing protein</fullName>
    </recommendedName>
</protein>
<comment type="caution">
    <text evidence="6">The sequence shown here is derived from an EMBL/GenBank/DDBJ whole genome shotgun (WGS) entry which is preliminary data.</text>
</comment>
<sequence>MFAKRLFHKPLQHQHHQVWNLEFRQLFYSSQWGVNITAFAVIEGSFLMYLGDENGLLSVLKYDVDDGKLQRMPYNVPIQCLAETAGVSLQDPQPVVGILIQPDTFGTRVLIAYEKGLLVLWDVSDDHAVSVRGYGDLHTKGQITGAQRDTGEDQLNDTIYESEEEREICSLCWASRGGSIVAVGYITGDILLWDMTTRSSRQDKQIDVSSNVVKLQLASGSRRLPVIVLHWSAGSAIHSNKGGHLFVYGGDDMGSEEVLTKFCARQNAGPFVSGNMEWPLTGGVPSEMSLNEDHAVERLYIAGYQDGSVRIWDATFPVLMPILTQQSDNYSLPQVADVNLDGANASVSSLAFCALNMTLAVGTTSGLVRLYKLHEHTGGSSFHFVSESKQEVHVVHHGKGFHCYAAFLASNSPVRSLLFTASGEVLAAGYQNGQVAMFDPSQLSILFTVDCASGTNSPVVSLGIYSVAASAAKADQSKESPQNSKLLRDVLLSLTKDDGASDEKQTQLSQDTIRSQGQTGKEGNDLEKKQAPGVGKHLKNASQLSKDGGSDSLLLVCCEDVLLLLSLASLIQGNSKHLHKTKLAKPCCWSAVFKNLDGKISGLILAYQTGTIELRSVPDLAIVAESSLMSLLRWSYKTGMNKSTSSSNGQITMVNGSEFAIISLIASENDFRIPESLPCLHDKVLAAAAEAAISFSTDQRRKQNPAAGILGGIIKGMKGKAEENAKMRESFTVQTPSEHLESIFLKDSFVEPSIPNLDDPIEELSIDDIEIDDEVPVAPAPASSSTSHGNKITTEEERAKLFEGSSDVDKPRMRTPQEILTKYKFGGDAAAAAAHAKDKLMQRQEKLERISQQTAELQNGAENFASLAQELAKTMENKKWWKL</sequence>
<feature type="compositionally biased region" description="Polar residues" evidence="4">
    <location>
        <begin position="506"/>
        <end position="521"/>
    </location>
</feature>
<dbReference type="GO" id="GO:0045159">
    <property type="term" value="F:myosin II binding"/>
    <property type="evidence" value="ECO:0007669"/>
    <property type="project" value="TreeGrafter"/>
</dbReference>
<dbReference type="GO" id="GO:0019905">
    <property type="term" value="F:syntaxin binding"/>
    <property type="evidence" value="ECO:0007669"/>
    <property type="project" value="TreeGrafter"/>
</dbReference>
<dbReference type="FunFam" id="1.20.5.110:FF:000049">
    <property type="entry name" value="Transducin family protein / WD-40 repeat family protein"/>
    <property type="match status" value="1"/>
</dbReference>
<evidence type="ECO:0000256" key="2">
    <source>
        <dbReference type="ARBA" id="ARBA00022490"/>
    </source>
</evidence>
<keyword evidence="3" id="KW-0175">Coiled coil</keyword>
<organism evidence="6 7">
    <name type="scientific">Dichanthelium oligosanthes</name>
    <dbReference type="NCBI Taxonomy" id="888268"/>
    <lineage>
        <taxon>Eukaryota</taxon>
        <taxon>Viridiplantae</taxon>
        <taxon>Streptophyta</taxon>
        <taxon>Embryophyta</taxon>
        <taxon>Tracheophyta</taxon>
        <taxon>Spermatophyta</taxon>
        <taxon>Magnoliopsida</taxon>
        <taxon>Liliopsida</taxon>
        <taxon>Poales</taxon>
        <taxon>Poaceae</taxon>
        <taxon>PACMAD clade</taxon>
        <taxon>Panicoideae</taxon>
        <taxon>Panicodae</taxon>
        <taxon>Paniceae</taxon>
        <taxon>Dichantheliinae</taxon>
        <taxon>Dichanthelium</taxon>
    </lineage>
</organism>
<accession>A0A1E5UR30</accession>
<dbReference type="CDD" id="cd15873">
    <property type="entry name" value="R-SNARE_STXBP5_6"/>
    <property type="match status" value="1"/>
</dbReference>
<feature type="region of interest" description="Disordered" evidence="4">
    <location>
        <begin position="777"/>
        <end position="811"/>
    </location>
</feature>
<feature type="domain" description="V-SNARE coiled-coil homology" evidence="5">
    <location>
        <begin position="818"/>
        <end position="882"/>
    </location>
</feature>
<evidence type="ECO:0000259" key="5">
    <source>
        <dbReference type="PROSITE" id="PS50892"/>
    </source>
</evidence>
<dbReference type="GO" id="GO:0006893">
    <property type="term" value="P:Golgi to plasma membrane transport"/>
    <property type="evidence" value="ECO:0007669"/>
    <property type="project" value="TreeGrafter"/>
</dbReference>
<dbReference type="PANTHER" id="PTHR10241">
    <property type="entry name" value="LETHAL 2 GIANT LARVAE PROTEIN"/>
    <property type="match status" value="1"/>
</dbReference>
<keyword evidence="2" id="KW-0963">Cytoplasm</keyword>
<dbReference type="PROSITE" id="PS50892">
    <property type="entry name" value="V_SNARE"/>
    <property type="match status" value="1"/>
</dbReference>
<dbReference type="SUPFAM" id="SSF50998">
    <property type="entry name" value="Quinoprotein alcohol dehydrogenase-like"/>
    <property type="match status" value="1"/>
</dbReference>
<evidence type="ECO:0000313" key="7">
    <source>
        <dbReference type="Proteomes" id="UP000095767"/>
    </source>
</evidence>
<evidence type="ECO:0000313" key="6">
    <source>
        <dbReference type="EMBL" id="OEL15349.1"/>
    </source>
</evidence>
<feature type="compositionally biased region" description="Basic and acidic residues" evidence="4">
    <location>
        <begin position="793"/>
        <end position="811"/>
    </location>
</feature>
<feature type="region of interest" description="Disordered" evidence="4">
    <location>
        <begin position="498"/>
        <end position="542"/>
    </location>
</feature>
<dbReference type="Proteomes" id="UP000095767">
    <property type="component" value="Unassembled WGS sequence"/>
</dbReference>
<dbReference type="GO" id="GO:0006887">
    <property type="term" value="P:exocytosis"/>
    <property type="evidence" value="ECO:0007669"/>
    <property type="project" value="TreeGrafter"/>
</dbReference>
<dbReference type="InterPro" id="IPR042855">
    <property type="entry name" value="V_SNARE_CC"/>
</dbReference>